<dbReference type="SUPFAM" id="SSF51120">
    <property type="entry name" value="beta-Roll"/>
    <property type="match status" value="5"/>
</dbReference>
<dbReference type="InterPro" id="IPR001343">
    <property type="entry name" value="Hemolysn_Ca-bd"/>
</dbReference>
<dbReference type="GO" id="GO:0006979">
    <property type="term" value="P:response to oxidative stress"/>
    <property type="evidence" value="ECO:0007669"/>
    <property type="project" value="InterPro"/>
</dbReference>
<sequence>MRPSLLKFAADIDQTHLPADLVENPNLSEPTTPIGEMTMPSVKPFEITLGDINYLIDQMRDAIFVVRFDAQGRPIYGYHDSAGVVHELGLFGSFDPLSIVDPITGLSIYDGAREASGFRVPSGFFNNLVDLTRWNWGSGDSPFPRLTAADYNHYVQQVMTNRALAGDASHDGYLDTHPTASDPSATTTLATPAAYADPNKSVVDYTPRMIAQTISSSNAGGALDRVELNAPGTVTDAVTSTYADGSIHTENIVRNLNTLPGDPSTSGIFTLFGQFFDHGLDFIDKGGQGAKIIIPLDPEDPLYRAPGTNGATDPGNTTITIARATPDQYTLKDIHGRQVSIAGADNVWGTADDVRSLGADGVLGGVGANADVLGPVAKPAVPTYTNHTSPYIDQSQSYGSETQITLLLRAWVQDPNTGQYRPGAELFDGHQTQAYNSAVFNDAAPGGLGAGTTTRTVPTLAELRAHLLATGRDDLTWDDVNNYRARDAGGHVIDTNGATVGGYVFTGQALLLDMNPNISAINFGNATIVAGGITAANLMSFIDFSNFSIRNSVAGVPVTDQQYAAVSEALMQSVANHYIAGDGRANENFGLTALHHVFHENHNVQLVNLENAILGQADAAARHSFQIAVNGPGGPYVDANGNYLTAAGGPISWDPDKMFEATKLINEMEYQHVAIDQYARLVTPDLPEFVTYDNDINANISLEYAQAAFRFGHSQLRETIDAIDPAGMVSKFALAGAFLNPGQFAAVGATDIVRGMSQQLSNEVDEFLTPAMQQSLLGQPLDLAAINIARGRDLGVPTLNEVRRQLHDALVAERAADPTTPHHTNLIVDALNPYTSWAEFGSQMQHPQSLVNFIAAYAFDGNLAKAEAIIGLENGSIAEGTTEAEGYTVEDAINFLNNTGSTPAGPPAGAGAFNNIDLWIGGLAELHVFTGQLGTTFNAIFEDQMERLMDGDRFYYIYRLQTALNIDTDLGHAIVTEQFKDIIERTTGAIHLNGDVMGYADSNLELAKTVLPGTALRAVRGETILDINGNSVVANMGDLKYDVNHQVIMQDYKTAHAYGDLIALHAGDANGTDVVGGAANIGYGIYTGVGNGTVGNGGLITKSNTDLGITRTFIRDFRPDMGENPDGTPASGYNSHEVIAGTDYDDWIDAGNGDDTIYGDRGDDVLDGRAGADHIYGGDGQDVIYGGDIEDFLDGGLGDDIVYAGTSAGALDVVIGGGGNDKLYGEAGIDEIYGGSGDDYIDAGGDTDLAFGDGGNDEMYGGDGPDELRGGLGDDILSGGSGADMLLGEGGDDIILGGIGQAAQVGDADEALGGDGFDIASYSDVSIVLDTAADLRNQGLTAANGGTAFNPFNQLLNQIEGLVGSKFADRLIGDAGDNWLIGGGGGDRFNTTTADATGNIGSGGNDLIIGDSIRLDTLIGAYGGYSTTLDALGNAVHNVGNVLSAGLLGNLSLGTQMFAKHYTDLLKTAKFKDMVLGSDGAAAGTDTAVYSGNRADYTITAITFTSANQGAIVAYKIEDHRAGSPDGTDLVVGVDLFQFADQTLAADQLANHAATGTVSFNAGSVGSLARLAPTSAIFDADNITGANPQGSINVPNSGYNWQTSIDGLTWTTIPSGNGSGQQSSPQHVLSQGQTAGKLVRLVASFTDAFGNPESVTSNAWNLIVGTNSSNSGAAALSGTASLLIGDVIFGLGGNDTLNGLAGDDQLFGGDGNDTLNGGDGNDTLRGGGGNDALNGGNGNDYLDGGDGNDTLTGGAGDDTYAIAGGGAHTIIEQAGGGTDLVLSSVDYTLGNNLENLTLTGGGNNDATGNGLANILIGNSGNNILNGGTNADSMTGGTGNDTYIVDNTGDSVYEYVNGGTDIVRTALPTFTLSDNVENLIYTGNSAFTGTGNAGNNVISGGNAGDTLNGADGNDTLNGGGGADVLNGGIGNDILVGGAGNDTHTGGAGADQFVFNTSLTTAGVDTIADFISTAANPAEHDRIVLDNANGIFSQVGNNGNLSAAAFWSSATGTAHDSSDRIIYNTTTGWLTYDSNGNAGGGTQVHFATLEANLTLQAADFLVV</sequence>
<proteinExistence type="predicted"/>
<evidence type="ECO:0000256" key="2">
    <source>
        <dbReference type="ARBA" id="ARBA00022525"/>
    </source>
</evidence>
<dbReference type="PANTHER" id="PTHR38340:SF1">
    <property type="entry name" value="S-LAYER PROTEIN"/>
    <property type="match status" value="1"/>
</dbReference>
<dbReference type="PROSITE" id="PS00330">
    <property type="entry name" value="HEMOLYSIN_CALCIUM"/>
    <property type="match status" value="9"/>
</dbReference>
<dbReference type="InterPro" id="IPR050557">
    <property type="entry name" value="RTX_toxin/Mannuronan_C5-epim"/>
</dbReference>
<dbReference type="Gene3D" id="1.10.640.10">
    <property type="entry name" value="Haem peroxidase domain superfamily, animal type"/>
    <property type="match status" value="2"/>
</dbReference>
<name>A0A3E1B4B0_RHILT</name>
<gene>
    <name evidence="4" type="ORF">B5K10_27175</name>
</gene>
<dbReference type="PROSITE" id="PS50292">
    <property type="entry name" value="PEROXIDASE_3"/>
    <property type="match status" value="1"/>
</dbReference>
<dbReference type="PANTHER" id="PTHR38340">
    <property type="entry name" value="S-LAYER PROTEIN"/>
    <property type="match status" value="1"/>
</dbReference>
<evidence type="ECO:0000313" key="5">
    <source>
        <dbReference type="Proteomes" id="UP000256748"/>
    </source>
</evidence>
<dbReference type="GO" id="GO:0004601">
    <property type="term" value="F:peroxidase activity"/>
    <property type="evidence" value="ECO:0007669"/>
    <property type="project" value="InterPro"/>
</dbReference>
<evidence type="ECO:0000256" key="1">
    <source>
        <dbReference type="ARBA" id="ARBA00004613"/>
    </source>
</evidence>
<dbReference type="InterPro" id="IPR011049">
    <property type="entry name" value="Serralysin-like_metalloprot_C"/>
</dbReference>
<dbReference type="InterPro" id="IPR010255">
    <property type="entry name" value="Haem_peroxidase_sf"/>
</dbReference>
<dbReference type="PRINTS" id="PR00313">
    <property type="entry name" value="CABNDNGRPT"/>
</dbReference>
<dbReference type="GO" id="GO:0005509">
    <property type="term" value="F:calcium ion binding"/>
    <property type="evidence" value="ECO:0007669"/>
    <property type="project" value="InterPro"/>
</dbReference>
<dbReference type="GO" id="GO:0005576">
    <property type="term" value="C:extracellular region"/>
    <property type="evidence" value="ECO:0007669"/>
    <property type="project" value="UniProtKB-SubCell"/>
</dbReference>
<accession>A0A3E1B4B0</accession>
<dbReference type="GO" id="GO:0020037">
    <property type="term" value="F:heme binding"/>
    <property type="evidence" value="ECO:0007669"/>
    <property type="project" value="InterPro"/>
</dbReference>
<feature type="compositionally biased region" description="Gly residues" evidence="3">
    <location>
        <begin position="1717"/>
        <end position="1738"/>
    </location>
</feature>
<organism evidence="4 5">
    <name type="scientific">Rhizobium leguminosarum bv. trifolii</name>
    <dbReference type="NCBI Taxonomy" id="386"/>
    <lineage>
        <taxon>Bacteria</taxon>
        <taxon>Pseudomonadati</taxon>
        <taxon>Pseudomonadota</taxon>
        <taxon>Alphaproteobacteria</taxon>
        <taxon>Hyphomicrobiales</taxon>
        <taxon>Rhizobiaceae</taxon>
        <taxon>Rhizobium/Agrobacterium group</taxon>
        <taxon>Rhizobium</taxon>
    </lineage>
</organism>
<comment type="subcellular location">
    <subcellularLocation>
        <location evidence="1">Secreted</location>
    </subcellularLocation>
</comment>
<dbReference type="Gene3D" id="2.150.10.10">
    <property type="entry name" value="Serralysin-like metalloprotease, C-terminal"/>
    <property type="match status" value="5"/>
</dbReference>
<dbReference type="EMBL" id="NAOO01000036">
    <property type="protein sequence ID" value="RFB85635.1"/>
    <property type="molecule type" value="Genomic_DNA"/>
</dbReference>
<keyword evidence="2" id="KW-0964">Secreted</keyword>
<dbReference type="SUPFAM" id="SSF48113">
    <property type="entry name" value="Heme-dependent peroxidases"/>
    <property type="match status" value="1"/>
</dbReference>
<dbReference type="InterPro" id="IPR019791">
    <property type="entry name" value="Haem_peroxidase_animal"/>
</dbReference>
<evidence type="ECO:0000313" key="4">
    <source>
        <dbReference type="EMBL" id="RFB85635.1"/>
    </source>
</evidence>
<dbReference type="Pfam" id="PF03098">
    <property type="entry name" value="An_peroxidase"/>
    <property type="match status" value="2"/>
</dbReference>
<comment type="caution">
    <text evidence="4">The sequence shown here is derived from an EMBL/GenBank/DDBJ whole genome shotgun (WGS) entry which is preliminary data.</text>
</comment>
<dbReference type="InterPro" id="IPR018511">
    <property type="entry name" value="Hemolysin-typ_Ca-bd_CS"/>
</dbReference>
<evidence type="ECO:0000256" key="3">
    <source>
        <dbReference type="SAM" id="MobiDB-lite"/>
    </source>
</evidence>
<evidence type="ECO:0008006" key="6">
    <source>
        <dbReference type="Google" id="ProtNLM"/>
    </source>
</evidence>
<dbReference type="InterPro" id="IPR037120">
    <property type="entry name" value="Haem_peroxidase_sf_animal"/>
</dbReference>
<feature type="region of interest" description="Disordered" evidence="3">
    <location>
        <begin position="1711"/>
        <end position="1741"/>
    </location>
</feature>
<dbReference type="Proteomes" id="UP000256748">
    <property type="component" value="Unassembled WGS sequence"/>
</dbReference>
<reference evidence="4 5" key="1">
    <citation type="submission" date="2017-03" db="EMBL/GenBank/DDBJ databases">
        <title>Genome analysis of Rhizobial strains effectives or ineffectives for nitrogen fixation isolated from bean seeds.</title>
        <authorList>
            <person name="Peralta H."/>
            <person name="Aguilar-Vera A."/>
            <person name="Mora Y."/>
            <person name="Vargas-Lagunas C."/>
            <person name="Girard L."/>
            <person name="Mora J."/>
        </authorList>
    </citation>
    <scope>NUCLEOTIDE SEQUENCE [LARGE SCALE GENOMIC DNA]</scope>
    <source>
        <strain evidence="4 5">CCGM5</strain>
    </source>
</reference>
<protein>
    <recommendedName>
        <fullName evidence="6">Heme peroxidase</fullName>
    </recommendedName>
</protein>
<dbReference type="Pfam" id="PF00353">
    <property type="entry name" value="HemolysinCabind"/>
    <property type="match status" value="9"/>
</dbReference>